<comment type="function">
    <text evidence="2 17">Catalyzes the conversion of D-ribulose 5-phosphate to formate and 3,4-dihydroxy-2-butanone 4-phosphate.</text>
</comment>
<feature type="binding site" evidence="17">
    <location>
        <position position="180"/>
    </location>
    <ligand>
        <name>D-ribulose 5-phosphate</name>
        <dbReference type="ChEBI" id="CHEBI:58121"/>
    </ligand>
</feature>
<dbReference type="EC" id="3.5.4.25" evidence="17"/>
<reference evidence="19 20" key="1">
    <citation type="submission" date="2022-06" db="EMBL/GenBank/DDBJ databases">
        <title>Whole genome sequence of Streptomyces griseoincarnatus RB7AG.</title>
        <authorList>
            <person name="Ray L."/>
            <person name="Behera S."/>
            <person name="Panda A.N."/>
        </authorList>
    </citation>
    <scope>NUCLEOTIDE SEQUENCE [LARGE SCALE GENOMIC DNA]</scope>
    <source>
        <strain evidence="19 20">RB7AG</strain>
    </source>
</reference>
<evidence type="ECO:0000313" key="19">
    <source>
        <dbReference type="EMBL" id="MCM2517723.1"/>
    </source>
</evidence>
<keyword evidence="15 17" id="KW-0511">Multifunctional enzyme</keyword>
<evidence type="ECO:0000256" key="6">
    <source>
        <dbReference type="ARBA" id="ARBA00022619"/>
    </source>
</evidence>
<dbReference type="RefSeq" id="WP_251100142.1">
    <property type="nucleotide sequence ID" value="NZ_JAMQBH010000026.1"/>
</dbReference>
<feature type="active site" description="Nucleophile; for GTP cyclohydrolase activity" evidence="17">
    <location>
        <position position="348"/>
    </location>
</feature>
<dbReference type="GO" id="GO:0008686">
    <property type="term" value="F:3,4-dihydroxy-2-butanone-4-phosphate synthase activity"/>
    <property type="evidence" value="ECO:0007669"/>
    <property type="project" value="UniProtKB-EC"/>
</dbReference>
<feature type="binding site" evidence="17">
    <location>
        <position position="159"/>
    </location>
    <ligand>
        <name>Mg(2+)</name>
        <dbReference type="ChEBI" id="CHEBI:18420"/>
        <label>2</label>
    </ligand>
</feature>
<gene>
    <name evidence="17" type="primary">ribBA</name>
    <name evidence="19" type="ORF">NC658_31495</name>
</gene>
<feature type="binding site" evidence="17">
    <location>
        <begin position="268"/>
        <end position="272"/>
    </location>
    <ligand>
        <name>GTP</name>
        <dbReference type="ChEBI" id="CHEBI:37565"/>
    </ligand>
</feature>
<dbReference type="EMBL" id="JAMQBH010000026">
    <property type="protein sequence ID" value="MCM2517723.1"/>
    <property type="molecule type" value="Genomic_DNA"/>
</dbReference>
<feature type="domain" description="GTP cyclohydrolase II" evidence="18">
    <location>
        <begin position="224"/>
        <end position="389"/>
    </location>
</feature>
<evidence type="ECO:0000256" key="16">
    <source>
        <dbReference type="ARBA" id="ARBA00049295"/>
    </source>
</evidence>
<comment type="similarity">
    <text evidence="5 17">In the N-terminal section; belongs to the DHBP synthase family.</text>
</comment>
<dbReference type="NCBIfam" id="TIGR00505">
    <property type="entry name" value="ribA"/>
    <property type="match status" value="1"/>
</dbReference>
<keyword evidence="6 17" id="KW-0686">Riboflavin biosynthesis</keyword>
<feature type="binding site" evidence="17">
    <location>
        <position position="284"/>
    </location>
    <ligand>
        <name>Zn(2+)</name>
        <dbReference type="ChEBI" id="CHEBI:29105"/>
        <note>catalytic</note>
    </ligand>
</feature>
<evidence type="ECO:0000256" key="8">
    <source>
        <dbReference type="ARBA" id="ARBA00022741"/>
    </source>
</evidence>
<keyword evidence="13 17" id="KW-0464">Manganese</keyword>
<evidence type="ECO:0000256" key="5">
    <source>
        <dbReference type="ARBA" id="ARBA00005520"/>
    </source>
</evidence>
<keyword evidence="11 17" id="KW-0460">Magnesium</keyword>
<evidence type="ECO:0000259" key="18">
    <source>
        <dbReference type="Pfam" id="PF00925"/>
    </source>
</evidence>
<dbReference type="HAMAP" id="MF_00180">
    <property type="entry name" value="RibB"/>
    <property type="match status" value="1"/>
</dbReference>
<feature type="binding site" evidence="17">
    <location>
        <position position="374"/>
    </location>
    <ligand>
        <name>GTP</name>
        <dbReference type="ChEBI" id="CHEBI:37565"/>
    </ligand>
</feature>
<feature type="region of interest" description="GTP cyclohydrolase II" evidence="17">
    <location>
        <begin position="218"/>
        <end position="428"/>
    </location>
</feature>
<dbReference type="Gene3D" id="3.40.50.10990">
    <property type="entry name" value="GTP cyclohydrolase II"/>
    <property type="match status" value="1"/>
</dbReference>
<comment type="pathway">
    <text evidence="4 17">Cofactor biosynthesis; riboflavin biosynthesis; 2-hydroxy-3-oxobutyl phosphate from D-ribulose 5-phosphate: step 1/1.</text>
</comment>
<keyword evidence="9 17" id="KW-0378">Hydrolase</keyword>
<comment type="caution">
    <text evidence="19">The sequence shown here is derived from an EMBL/GenBank/DDBJ whole genome shotgun (WGS) entry which is preliminary data.</text>
</comment>
<dbReference type="Proteomes" id="UP001523263">
    <property type="component" value="Unassembled WGS sequence"/>
</dbReference>
<evidence type="ECO:0000256" key="3">
    <source>
        <dbReference type="ARBA" id="ARBA00004853"/>
    </source>
</evidence>
<evidence type="ECO:0000256" key="14">
    <source>
        <dbReference type="ARBA" id="ARBA00023239"/>
    </source>
</evidence>
<feature type="binding site" evidence="17">
    <location>
        <position position="46"/>
    </location>
    <ligand>
        <name>D-ribulose 5-phosphate</name>
        <dbReference type="ChEBI" id="CHEBI:58121"/>
    </ligand>
</feature>
<accession>A0ABT0W2A8</accession>
<keyword evidence="10 17" id="KW-0862">Zinc</keyword>
<dbReference type="InterPro" id="IPR017945">
    <property type="entry name" value="DHBP_synth_RibB-like_a/b_dom"/>
</dbReference>
<comment type="catalytic activity">
    <reaction evidence="1 17">
        <text>D-ribulose 5-phosphate = (2S)-2-hydroxy-3-oxobutyl phosphate + formate + H(+)</text>
        <dbReference type="Rhea" id="RHEA:18457"/>
        <dbReference type="ChEBI" id="CHEBI:15378"/>
        <dbReference type="ChEBI" id="CHEBI:15740"/>
        <dbReference type="ChEBI" id="CHEBI:58121"/>
        <dbReference type="ChEBI" id="CHEBI:58830"/>
        <dbReference type="EC" id="4.1.99.12"/>
    </reaction>
</comment>
<evidence type="ECO:0000256" key="13">
    <source>
        <dbReference type="ARBA" id="ARBA00023211"/>
    </source>
</evidence>
<feature type="active site" description="Proton acceptor; for GTP cyclohydrolase activity" evidence="17">
    <location>
        <position position="346"/>
    </location>
</feature>
<feature type="binding site" evidence="17">
    <location>
        <begin position="156"/>
        <end position="160"/>
    </location>
    <ligand>
        <name>D-ribulose 5-phosphate</name>
        <dbReference type="ChEBI" id="CHEBI:58121"/>
    </ligand>
</feature>
<dbReference type="CDD" id="cd00641">
    <property type="entry name" value="GTP_cyclohydro2"/>
    <property type="match status" value="1"/>
</dbReference>
<comment type="pathway">
    <text evidence="3 17">Cofactor biosynthesis; riboflavin biosynthesis; 5-amino-6-(D-ribitylamino)uracil from GTP: step 1/4.</text>
</comment>
<evidence type="ECO:0000256" key="11">
    <source>
        <dbReference type="ARBA" id="ARBA00022842"/>
    </source>
</evidence>
<evidence type="ECO:0000256" key="1">
    <source>
        <dbReference type="ARBA" id="ARBA00000141"/>
    </source>
</evidence>
<feature type="binding site" evidence="17">
    <location>
        <begin position="41"/>
        <end position="42"/>
    </location>
    <ligand>
        <name>D-ribulose 5-phosphate</name>
        <dbReference type="ChEBI" id="CHEBI:58121"/>
    </ligand>
</feature>
<feature type="binding site" evidence="17">
    <location>
        <position position="286"/>
    </location>
    <ligand>
        <name>Zn(2+)</name>
        <dbReference type="ChEBI" id="CHEBI:29105"/>
        <note>catalytic</note>
    </ligand>
</feature>
<evidence type="ECO:0000256" key="9">
    <source>
        <dbReference type="ARBA" id="ARBA00022801"/>
    </source>
</evidence>
<evidence type="ECO:0000256" key="7">
    <source>
        <dbReference type="ARBA" id="ARBA00022723"/>
    </source>
</evidence>
<keyword evidence="14 17" id="KW-0456">Lyase</keyword>
<dbReference type="InterPro" id="IPR000926">
    <property type="entry name" value="RibA"/>
</dbReference>
<evidence type="ECO:0000256" key="17">
    <source>
        <dbReference type="HAMAP-Rule" id="MF_01283"/>
    </source>
</evidence>
<dbReference type="Gene3D" id="3.90.870.10">
    <property type="entry name" value="DHBP synthase"/>
    <property type="match status" value="1"/>
</dbReference>
<feature type="region of interest" description="DHBP synthase" evidence="17">
    <location>
        <begin position="1"/>
        <end position="217"/>
    </location>
</feature>
<dbReference type="GO" id="GO:0003935">
    <property type="term" value="F:GTP cyclohydrolase II activity"/>
    <property type="evidence" value="ECO:0007669"/>
    <property type="project" value="UniProtKB-EC"/>
</dbReference>
<comment type="cofactor">
    <cofactor evidence="17">
        <name>Zn(2+)</name>
        <dbReference type="ChEBI" id="CHEBI:29105"/>
    </cofactor>
    <text evidence="17">Binds 1 zinc ion per subunit.</text>
</comment>
<dbReference type="HAMAP" id="MF_01283">
    <property type="entry name" value="RibBA"/>
    <property type="match status" value="1"/>
</dbReference>
<comment type="catalytic activity">
    <reaction evidence="16 17">
        <text>GTP + 4 H2O = 2,5-diamino-6-hydroxy-4-(5-phosphoribosylamino)-pyrimidine + formate + 2 phosphate + 3 H(+)</text>
        <dbReference type="Rhea" id="RHEA:23704"/>
        <dbReference type="ChEBI" id="CHEBI:15377"/>
        <dbReference type="ChEBI" id="CHEBI:15378"/>
        <dbReference type="ChEBI" id="CHEBI:15740"/>
        <dbReference type="ChEBI" id="CHEBI:37565"/>
        <dbReference type="ChEBI" id="CHEBI:43474"/>
        <dbReference type="ChEBI" id="CHEBI:58614"/>
        <dbReference type="EC" id="3.5.4.25"/>
    </reaction>
</comment>
<feature type="binding site" evidence="17">
    <location>
        <position position="273"/>
    </location>
    <ligand>
        <name>Zn(2+)</name>
        <dbReference type="ChEBI" id="CHEBI:29105"/>
        <note>catalytic</note>
    </ligand>
</feature>
<feature type="binding site" evidence="17">
    <location>
        <position position="42"/>
    </location>
    <ligand>
        <name>Mg(2+)</name>
        <dbReference type="ChEBI" id="CHEBI:18420"/>
        <label>1</label>
    </ligand>
</feature>
<dbReference type="EC" id="4.1.99.12" evidence="17"/>
<dbReference type="NCBIfam" id="NF006803">
    <property type="entry name" value="PRK09311.1"/>
    <property type="match status" value="1"/>
</dbReference>
<keyword evidence="12 17" id="KW-0342">GTP-binding</keyword>
<dbReference type="SUPFAM" id="SSF55821">
    <property type="entry name" value="YrdC/RibB"/>
    <property type="match status" value="1"/>
</dbReference>
<evidence type="ECO:0000256" key="12">
    <source>
        <dbReference type="ARBA" id="ARBA00023134"/>
    </source>
</evidence>
<keyword evidence="20" id="KW-1185">Reference proteome</keyword>
<dbReference type="InterPro" id="IPR032677">
    <property type="entry name" value="GTP_cyclohydro_II"/>
</dbReference>
<proteinExistence type="inferred from homology"/>
<keyword evidence="8 17" id="KW-0547">Nucleotide-binding</keyword>
<dbReference type="PIRSF" id="PIRSF001259">
    <property type="entry name" value="RibA"/>
    <property type="match status" value="1"/>
</dbReference>
<dbReference type="Pfam" id="PF00926">
    <property type="entry name" value="DHBP_synthase"/>
    <property type="match status" value="1"/>
</dbReference>
<feature type="site" description="Essential for DHBP synthase activity" evidence="17">
    <location>
        <position position="180"/>
    </location>
</feature>
<comment type="cofactor">
    <cofactor evidence="17">
        <name>Mg(2+)</name>
        <dbReference type="ChEBI" id="CHEBI:18420"/>
    </cofactor>
    <cofactor evidence="17">
        <name>Mn(2+)</name>
        <dbReference type="ChEBI" id="CHEBI:29035"/>
    </cofactor>
    <text evidence="17">Binds 2 divalent metal cations per subunit. Magnesium or manganese.</text>
</comment>
<dbReference type="InterPro" id="IPR016299">
    <property type="entry name" value="Riboflavin_synth_RibBA"/>
</dbReference>
<dbReference type="Pfam" id="PF00925">
    <property type="entry name" value="GTP_cyclohydro2"/>
    <property type="match status" value="1"/>
</dbReference>
<dbReference type="HAMAP" id="MF_00179">
    <property type="entry name" value="RibA"/>
    <property type="match status" value="1"/>
</dbReference>
<feature type="binding site" evidence="17">
    <location>
        <position position="369"/>
    </location>
    <ligand>
        <name>GTP</name>
        <dbReference type="ChEBI" id="CHEBI:37565"/>
    </ligand>
</feature>
<feature type="binding site" evidence="17">
    <location>
        <begin position="312"/>
        <end position="314"/>
    </location>
    <ligand>
        <name>GTP</name>
        <dbReference type="ChEBI" id="CHEBI:37565"/>
    </ligand>
</feature>
<feature type="binding site" evidence="17">
    <location>
        <position position="334"/>
    </location>
    <ligand>
        <name>GTP</name>
        <dbReference type="ChEBI" id="CHEBI:37565"/>
    </ligand>
</feature>
<evidence type="ECO:0000256" key="10">
    <source>
        <dbReference type="ARBA" id="ARBA00022833"/>
    </source>
</evidence>
<feature type="binding site" evidence="17">
    <location>
        <position position="289"/>
    </location>
    <ligand>
        <name>GTP</name>
        <dbReference type="ChEBI" id="CHEBI:37565"/>
    </ligand>
</feature>
<dbReference type="InterPro" id="IPR036144">
    <property type="entry name" value="RibA-like_sf"/>
</dbReference>
<protein>
    <recommendedName>
        <fullName evidence="17">Riboflavin biosynthesis protein RibBA</fullName>
    </recommendedName>
    <domain>
        <recommendedName>
            <fullName evidence="17">3,4-dihydroxy-2-butanone 4-phosphate synthase</fullName>
            <shortName evidence="17">DHBP synthase</shortName>
            <ecNumber evidence="17">4.1.99.12</ecNumber>
        </recommendedName>
    </domain>
    <domain>
        <recommendedName>
            <fullName evidence="17">GTP cyclohydrolase-2</fullName>
            <ecNumber evidence="17">3.5.4.25</ecNumber>
        </recommendedName>
        <alternativeName>
            <fullName evidence="17">GTP cyclohydrolase II</fullName>
        </alternativeName>
    </domain>
</protein>
<evidence type="ECO:0000256" key="2">
    <source>
        <dbReference type="ARBA" id="ARBA00002284"/>
    </source>
</evidence>
<dbReference type="NCBIfam" id="TIGR00506">
    <property type="entry name" value="ribB"/>
    <property type="match status" value="1"/>
</dbReference>
<feature type="binding site" evidence="17">
    <location>
        <position position="42"/>
    </location>
    <ligand>
        <name>Mg(2+)</name>
        <dbReference type="ChEBI" id="CHEBI:18420"/>
        <label>2</label>
    </ligand>
</feature>
<sequence>MTAAPVLYDTEDLDLRLDPVEQAIADIAAGRPVVVVDDENRENEGDLIVAAEKVTEEIVAFMMTECRGMICAPMTEEELDRLRIPQMVEQNTESMRTAFTVTVDASAAHGVTTGISASDRATTLQLLASGASGPDDFVRPGHIFPLRARPGGVLERDGHTEAAVDLARLAGLRPAGAIVEIAGEDGRMLRLPELVPFARKHGLSIISIEDLIAYRRGSEPTVRREAEVRLPTAHGTFTAHGFRSTVDGVEHVALVHGDLGDGTDVLVRMHSECLTGDVFGSQRCDCGPQLDASLDRIQEEGRGVVVYLRGHEGRGIGLMSKLRAYELQERGRDTLDANLELGLPADARDYAAGAQILADLGVRSVRLMTNNPDKSDALARHGIDVVRREPMPVTASEHNLRYLRTKRDRMGHDLPWLDTPTVPACGNQ</sequence>
<dbReference type="PANTHER" id="PTHR21327:SF18">
    <property type="entry name" value="3,4-DIHYDROXY-2-BUTANONE 4-PHOSPHATE SYNTHASE"/>
    <property type="match status" value="1"/>
</dbReference>
<name>A0ABT0W2A8_STRGI</name>
<evidence type="ECO:0000313" key="20">
    <source>
        <dbReference type="Proteomes" id="UP001523263"/>
    </source>
</evidence>
<dbReference type="InterPro" id="IPR000422">
    <property type="entry name" value="DHBP_synthase_RibB"/>
</dbReference>
<evidence type="ECO:0000256" key="4">
    <source>
        <dbReference type="ARBA" id="ARBA00004904"/>
    </source>
</evidence>
<evidence type="ECO:0000256" key="15">
    <source>
        <dbReference type="ARBA" id="ARBA00023268"/>
    </source>
</evidence>
<dbReference type="PANTHER" id="PTHR21327">
    <property type="entry name" value="GTP CYCLOHYDROLASE II-RELATED"/>
    <property type="match status" value="1"/>
</dbReference>
<dbReference type="SUPFAM" id="SSF142695">
    <property type="entry name" value="RibA-like"/>
    <property type="match status" value="1"/>
</dbReference>
<organism evidence="19 20">
    <name type="scientific">Streptomyces griseoincarnatus</name>
    <dbReference type="NCBI Taxonomy" id="29305"/>
    <lineage>
        <taxon>Bacteria</taxon>
        <taxon>Bacillati</taxon>
        <taxon>Actinomycetota</taxon>
        <taxon>Actinomycetes</taxon>
        <taxon>Kitasatosporales</taxon>
        <taxon>Streptomycetaceae</taxon>
        <taxon>Streptomyces</taxon>
        <taxon>Streptomyces griseoincarnatus group</taxon>
    </lineage>
</organism>
<feature type="site" description="Essential for DHBP synthase activity" evidence="17">
    <location>
        <position position="142"/>
    </location>
</feature>
<comment type="function">
    <text evidence="17">Catalyzes the conversion of GTP to 2,5-diamino-6-ribosylamino-4(3H)-pyrimidinone 5'-phosphate (DARP), formate and pyrophosphate.</text>
</comment>
<keyword evidence="7 17" id="KW-0479">Metal-binding</keyword>
<dbReference type="NCBIfam" id="NF001591">
    <property type="entry name" value="PRK00393.1"/>
    <property type="match status" value="1"/>
</dbReference>
<comment type="similarity">
    <text evidence="17">In the C-terminal section; belongs to the GTP cyclohydrolase II family.</text>
</comment>